<protein>
    <recommendedName>
        <fullName evidence="1">Carboxymuconolactone decarboxylase-like domain-containing protein</fullName>
    </recommendedName>
</protein>
<dbReference type="HOGENOM" id="CLU_137228_5_1_2"/>
<dbReference type="InterPro" id="IPR003779">
    <property type="entry name" value="CMD-like"/>
</dbReference>
<proteinExistence type="predicted"/>
<dbReference type="STRING" id="387631.Asulf_00543"/>
<dbReference type="RefSeq" id="WP_015590163.1">
    <property type="nucleotide sequence ID" value="NC_021169.1"/>
</dbReference>
<dbReference type="InterPro" id="IPR029032">
    <property type="entry name" value="AhpD-like"/>
</dbReference>
<dbReference type="GO" id="GO:0051920">
    <property type="term" value="F:peroxiredoxin activity"/>
    <property type="evidence" value="ECO:0007669"/>
    <property type="project" value="InterPro"/>
</dbReference>
<evidence type="ECO:0000313" key="2">
    <source>
        <dbReference type="EMBL" id="AGK60564.1"/>
    </source>
</evidence>
<keyword evidence="3" id="KW-1185">Reference proteome</keyword>
<reference evidence="2 3" key="1">
    <citation type="journal article" date="2013" name="Genome Announc.">
        <title>Complete Genome Sequence of the Thermophilic and Facultatively Chemolithoautotrophic Sulfate Reducer Archaeoglobus sulfaticallidus Strain PM70-1T.</title>
        <authorList>
            <person name="Stokke R."/>
            <person name="Hocking W.P."/>
            <person name="Steinsbu B.O."/>
            <person name="Steen I.H."/>
        </authorList>
    </citation>
    <scope>NUCLEOTIDE SEQUENCE [LARGE SCALE GENOMIC DNA]</scope>
    <source>
        <strain evidence="2">PM70-1</strain>
    </source>
</reference>
<feature type="domain" description="Carboxymuconolactone decarboxylase-like" evidence="1">
    <location>
        <begin position="21"/>
        <end position="94"/>
    </location>
</feature>
<gene>
    <name evidence="2" type="ORF">Asulf_00543</name>
</gene>
<dbReference type="PANTHER" id="PTHR33930:SF2">
    <property type="entry name" value="BLR3452 PROTEIN"/>
    <property type="match status" value="1"/>
</dbReference>
<accession>N0BAE6</accession>
<dbReference type="PANTHER" id="PTHR33930">
    <property type="entry name" value="ALKYL HYDROPEROXIDE REDUCTASE AHPD"/>
    <property type="match status" value="1"/>
</dbReference>
<name>N0BAE6_9EURY</name>
<sequence>MDPLDVIKNLDEEGYTSFKVVEEAAFSEGSIPLKYKYLMAMVVDAVEGAVEGVKVLAVRAMENGATKEEVAEALRVAYYIGGAGAVYTSANALRDLLQE</sequence>
<dbReference type="KEGG" id="ast:Asulf_00543"/>
<dbReference type="OrthoDB" id="121421at2157"/>
<dbReference type="EMBL" id="CP005290">
    <property type="protein sequence ID" value="AGK60564.1"/>
    <property type="molecule type" value="Genomic_DNA"/>
</dbReference>
<dbReference type="Proteomes" id="UP000013307">
    <property type="component" value="Chromosome"/>
</dbReference>
<dbReference type="SUPFAM" id="SSF69118">
    <property type="entry name" value="AhpD-like"/>
    <property type="match status" value="1"/>
</dbReference>
<dbReference type="AlphaFoldDB" id="N0BAE6"/>
<dbReference type="eggNOG" id="arCOG02151">
    <property type="taxonomic scope" value="Archaea"/>
</dbReference>
<organism evidence="2 3">
    <name type="scientific">Archaeoglobus sulfaticallidus PM70-1</name>
    <dbReference type="NCBI Taxonomy" id="387631"/>
    <lineage>
        <taxon>Archaea</taxon>
        <taxon>Methanobacteriati</taxon>
        <taxon>Methanobacteriota</taxon>
        <taxon>Archaeoglobi</taxon>
        <taxon>Archaeoglobales</taxon>
        <taxon>Archaeoglobaceae</taxon>
        <taxon>Archaeoglobus</taxon>
    </lineage>
</organism>
<dbReference type="GeneID" id="15392186"/>
<dbReference type="Gene3D" id="1.20.1290.10">
    <property type="entry name" value="AhpD-like"/>
    <property type="match status" value="1"/>
</dbReference>
<evidence type="ECO:0000313" key="3">
    <source>
        <dbReference type="Proteomes" id="UP000013307"/>
    </source>
</evidence>
<dbReference type="Pfam" id="PF02627">
    <property type="entry name" value="CMD"/>
    <property type="match status" value="1"/>
</dbReference>
<evidence type="ECO:0000259" key="1">
    <source>
        <dbReference type="Pfam" id="PF02627"/>
    </source>
</evidence>